<dbReference type="eggNOG" id="COG2843">
    <property type="taxonomic scope" value="Bacteria"/>
</dbReference>
<feature type="domain" description="Capsule synthesis protein CapA" evidence="2">
    <location>
        <begin position="82"/>
        <end position="339"/>
    </location>
</feature>
<dbReference type="InterPro" id="IPR019079">
    <property type="entry name" value="Capsule_synth_CapA"/>
</dbReference>
<evidence type="ECO:0000313" key="3">
    <source>
        <dbReference type="EMBL" id="GAB20227.1"/>
    </source>
</evidence>
<protein>
    <recommendedName>
        <fullName evidence="2">Capsule synthesis protein CapA domain-containing protein</fullName>
    </recommendedName>
</protein>
<comment type="caution">
    <text evidence="3">The sequence shown here is derived from an EMBL/GenBank/DDBJ whole genome shotgun (WGS) entry which is preliminary data.</text>
</comment>
<name>H0R576_9ACTN</name>
<dbReference type="PANTHER" id="PTHR33393">
    <property type="entry name" value="POLYGLUTAMINE SYNTHESIS ACCESSORY PROTEIN RV0574C-RELATED"/>
    <property type="match status" value="1"/>
</dbReference>
<keyword evidence="4" id="KW-1185">Reference proteome</keyword>
<dbReference type="OrthoDB" id="9810718at2"/>
<dbReference type="InterPro" id="IPR052169">
    <property type="entry name" value="CW_Biosynth-Accessory"/>
</dbReference>
<reference evidence="3 4" key="1">
    <citation type="submission" date="2011-12" db="EMBL/GenBank/DDBJ databases">
        <title>Whole genome shotgun sequence of Gordonia effusa NBRC 100432.</title>
        <authorList>
            <person name="Yoshida I."/>
            <person name="Takarada H."/>
            <person name="Hosoyama A."/>
            <person name="Tsuchikane K."/>
            <person name="Katsumata H."/>
            <person name="Yamazaki S."/>
            <person name="Fujita N."/>
        </authorList>
    </citation>
    <scope>NUCLEOTIDE SEQUENCE [LARGE SCALE GENOMIC DNA]</scope>
    <source>
        <strain evidence="3 4">NBRC 100432</strain>
    </source>
</reference>
<sequence length="429" mass="47143">MLTGLVRTICWIYGLVTGAGYSRSIEGNAGTMGLSEKLWWAHKFFLGAVENAERGSGIEDYFAAQDMRYSLPGDFVEECSARIASAGDILTSEHIRPETTAHLWDDVDEFLRAADIAIANLETPVAPSRAVGAPPSSILSAPPLNSSPETLRIVIGAGFGFFSTANNHALDQGVVGVRETLDVLDEHDCGHVGTARTKAERDDIPVLDVGGIRVAFLSYTFSVNGRDIPPGQDYLVNYLRLNLPDADLSMVRHHVDIAHHRNADAIVACVHWSLEFESFPVQTVIDNGHRLVELGIDVILGNHPHVIQPMERYRFTDPRTGFSKDSLIVYAHGDLMSYVGAVPNSMLGNIIRFTLAKGHHGGVPVTRIKDVSWKPIYRRARFDRKGNCTDFRIHDLLAMSAHETANEASERAEIGRLVNLAIRVLPSHP</sequence>
<evidence type="ECO:0000259" key="2">
    <source>
        <dbReference type="SMART" id="SM00854"/>
    </source>
</evidence>
<dbReference type="InterPro" id="IPR029052">
    <property type="entry name" value="Metallo-depent_PP-like"/>
</dbReference>
<comment type="similarity">
    <text evidence="1">Belongs to the CapA family.</text>
</comment>
<dbReference type="EMBL" id="BAEH01000106">
    <property type="protein sequence ID" value="GAB20227.1"/>
    <property type="molecule type" value="Genomic_DNA"/>
</dbReference>
<dbReference type="SUPFAM" id="SSF56300">
    <property type="entry name" value="Metallo-dependent phosphatases"/>
    <property type="match status" value="1"/>
</dbReference>
<dbReference type="STRING" id="1077974.GOEFS_106_01250"/>
<gene>
    <name evidence="3" type="ORF">GOEFS_106_01250</name>
</gene>
<dbReference type="Pfam" id="PF09587">
    <property type="entry name" value="PGA_cap"/>
    <property type="match status" value="1"/>
</dbReference>
<evidence type="ECO:0000313" key="4">
    <source>
        <dbReference type="Proteomes" id="UP000035034"/>
    </source>
</evidence>
<dbReference type="SMART" id="SM00854">
    <property type="entry name" value="PGA_cap"/>
    <property type="match status" value="1"/>
</dbReference>
<organism evidence="3 4">
    <name type="scientific">Gordonia effusa NBRC 100432</name>
    <dbReference type="NCBI Taxonomy" id="1077974"/>
    <lineage>
        <taxon>Bacteria</taxon>
        <taxon>Bacillati</taxon>
        <taxon>Actinomycetota</taxon>
        <taxon>Actinomycetes</taxon>
        <taxon>Mycobacteriales</taxon>
        <taxon>Gordoniaceae</taxon>
        <taxon>Gordonia</taxon>
    </lineage>
</organism>
<accession>H0R576</accession>
<dbReference type="PANTHER" id="PTHR33393:SF12">
    <property type="entry name" value="CAPSULE BIOSYNTHESIS PROTEIN CAPA"/>
    <property type="match status" value="1"/>
</dbReference>
<dbReference type="AlphaFoldDB" id="H0R576"/>
<proteinExistence type="inferred from homology"/>
<evidence type="ECO:0000256" key="1">
    <source>
        <dbReference type="ARBA" id="ARBA00005662"/>
    </source>
</evidence>
<dbReference type="RefSeq" id="WP_007319562.1">
    <property type="nucleotide sequence ID" value="NZ_BAEH01000106.1"/>
</dbReference>
<dbReference type="CDD" id="cd07381">
    <property type="entry name" value="MPP_CapA"/>
    <property type="match status" value="1"/>
</dbReference>
<dbReference type="Proteomes" id="UP000035034">
    <property type="component" value="Unassembled WGS sequence"/>
</dbReference>
<dbReference type="Gene3D" id="3.60.21.10">
    <property type="match status" value="1"/>
</dbReference>